<name>A0A1L3J8P7_9SPHN</name>
<dbReference type="AlphaFoldDB" id="A0A1L3J8P7"/>
<dbReference type="Pfam" id="PF13717">
    <property type="entry name" value="Zn_ribbon_4"/>
    <property type="match status" value="1"/>
</dbReference>
<feature type="compositionally biased region" description="Low complexity" evidence="1">
    <location>
        <begin position="62"/>
        <end position="100"/>
    </location>
</feature>
<dbReference type="EMBL" id="CP018154">
    <property type="protein sequence ID" value="APG61509.1"/>
    <property type="molecule type" value="Genomic_DNA"/>
</dbReference>
<dbReference type="Proteomes" id="UP000242561">
    <property type="component" value="Chromosome"/>
</dbReference>
<feature type="domain" description="Zinc finger/thioredoxin putative" evidence="3">
    <location>
        <begin position="1"/>
        <end position="36"/>
    </location>
</feature>
<evidence type="ECO:0000259" key="3">
    <source>
        <dbReference type="Pfam" id="PF13717"/>
    </source>
</evidence>
<evidence type="ECO:0000256" key="1">
    <source>
        <dbReference type="SAM" id="MobiDB-lite"/>
    </source>
</evidence>
<dbReference type="KEGG" id="sphl:LPB140_00130"/>
<dbReference type="NCBIfam" id="TIGR02098">
    <property type="entry name" value="MJ0042_CXXC"/>
    <property type="match status" value="1"/>
</dbReference>
<accession>A0A1L3J8P7</accession>
<keyword evidence="2" id="KW-0812">Transmembrane</keyword>
<reference evidence="4 5" key="1">
    <citation type="submission" date="2016-11" db="EMBL/GenBank/DDBJ databases">
        <title>Sphingorhabdus sp. LPB0140, isolated from marine environment.</title>
        <authorList>
            <person name="Kim E."/>
            <person name="Yi H."/>
        </authorList>
    </citation>
    <scope>NUCLEOTIDE SEQUENCE [LARGE SCALE GENOMIC DNA]</scope>
    <source>
        <strain evidence="4 5">LPB0140</strain>
    </source>
</reference>
<dbReference type="RefSeq" id="WP_083549740.1">
    <property type="nucleotide sequence ID" value="NZ_CP018154.1"/>
</dbReference>
<organism evidence="4 5">
    <name type="scientific">Sphingorhabdus lutea</name>
    <dbReference type="NCBI Taxonomy" id="1913578"/>
    <lineage>
        <taxon>Bacteria</taxon>
        <taxon>Pseudomonadati</taxon>
        <taxon>Pseudomonadota</taxon>
        <taxon>Alphaproteobacteria</taxon>
        <taxon>Sphingomonadales</taxon>
        <taxon>Sphingomonadaceae</taxon>
        <taxon>Sphingorhabdus</taxon>
    </lineage>
</organism>
<feature type="transmembrane region" description="Helical" evidence="2">
    <location>
        <begin position="180"/>
        <end position="202"/>
    </location>
</feature>
<keyword evidence="5" id="KW-1185">Reference proteome</keyword>
<dbReference type="STRING" id="1913578.LPB140_00130"/>
<proteinExistence type="predicted"/>
<evidence type="ECO:0000313" key="4">
    <source>
        <dbReference type="EMBL" id="APG61509.1"/>
    </source>
</evidence>
<feature type="region of interest" description="Disordered" evidence="1">
    <location>
        <begin position="49"/>
        <end position="119"/>
    </location>
</feature>
<sequence>MLLNCPSCATKYVVPDNAIGVNGRQVRCANCKHSWFQQGPELAARTDAPEMAQNPPIPPAPKVAAPKVAAPTIATQETPQQQATQHDAAQQQTQQQLTQQHETPPPAPSIQDEQNRPSQQAVFEEITKIKEKLSRPKGEDNFQGENDQDIGQVAQHMQDVSVSHFSHEPPFKPRRNPAKLWTIAAIIFALIIAGAAGALAYFGPPSFFTQYSQKEPDLKIVLPKNFKHGETGDGTKYFIASGTIVNPTSKKVDIPVMIVTLRDAKGIKVHQWEMNPPVAQLAPGATVDFSEAQLDVPRRATKLFISWKLN</sequence>
<protein>
    <recommendedName>
        <fullName evidence="3">Zinc finger/thioredoxin putative domain-containing protein</fullName>
    </recommendedName>
</protein>
<evidence type="ECO:0000313" key="5">
    <source>
        <dbReference type="Proteomes" id="UP000242561"/>
    </source>
</evidence>
<gene>
    <name evidence="4" type="ORF">LPB140_00130</name>
</gene>
<evidence type="ECO:0000256" key="2">
    <source>
        <dbReference type="SAM" id="Phobius"/>
    </source>
</evidence>
<keyword evidence="2" id="KW-0472">Membrane</keyword>
<keyword evidence="2" id="KW-1133">Transmembrane helix</keyword>
<dbReference type="InterPro" id="IPR011723">
    <property type="entry name" value="Znf/thioredoxin_put"/>
</dbReference>